<evidence type="ECO:0000313" key="2">
    <source>
        <dbReference type="EMBL" id="MFD1936906.1"/>
    </source>
</evidence>
<accession>A0ABW4T5D6</accession>
<feature type="transmembrane region" description="Helical" evidence="1">
    <location>
        <begin position="118"/>
        <end position="139"/>
    </location>
</feature>
<dbReference type="RefSeq" id="WP_379577616.1">
    <property type="nucleotide sequence ID" value="NZ_JBHUFV010000054.1"/>
</dbReference>
<proteinExistence type="predicted"/>
<evidence type="ECO:0000313" key="3">
    <source>
        <dbReference type="Proteomes" id="UP001597368"/>
    </source>
</evidence>
<name>A0ABW4T5D6_9ACTN</name>
<comment type="caution">
    <text evidence="2">The sequence shown here is derived from an EMBL/GenBank/DDBJ whole genome shotgun (WGS) entry which is preliminary data.</text>
</comment>
<feature type="transmembrane region" description="Helical" evidence="1">
    <location>
        <begin position="33"/>
        <end position="54"/>
    </location>
</feature>
<dbReference type="Proteomes" id="UP001597368">
    <property type="component" value="Unassembled WGS sequence"/>
</dbReference>
<protein>
    <submittedName>
        <fullName evidence="2">Uncharacterized protein</fullName>
    </submittedName>
</protein>
<keyword evidence="1" id="KW-0472">Membrane</keyword>
<keyword evidence="3" id="KW-1185">Reference proteome</keyword>
<organism evidence="2 3">
    <name type="scientific">Nonomuraea mangrovi</name>
    <dbReference type="NCBI Taxonomy" id="2316207"/>
    <lineage>
        <taxon>Bacteria</taxon>
        <taxon>Bacillati</taxon>
        <taxon>Actinomycetota</taxon>
        <taxon>Actinomycetes</taxon>
        <taxon>Streptosporangiales</taxon>
        <taxon>Streptosporangiaceae</taxon>
        <taxon>Nonomuraea</taxon>
    </lineage>
</organism>
<feature type="transmembrane region" description="Helical" evidence="1">
    <location>
        <begin position="60"/>
        <end position="77"/>
    </location>
</feature>
<keyword evidence="1" id="KW-1133">Transmembrane helix</keyword>
<evidence type="ECO:0000256" key="1">
    <source>
        <dbReference type="SAM" id="Phobius"/>
    </source>
</evidence>
<sequence>MIKGGMMNAPSPAQALQEIQRVEGRVRAAERRFGAICLASGIGAPLYWAGMLFAPTFRTPATLAWMLLTLVLCGLMLRIGVTGRRLTQIAYWVAGGDLVLFLLPAALFFLYGPAPLPSSWTVAGVALCVASGLPMLYAARRLTRA</sequence>
<gene>
    <name evidence="2" type="ORF">ACFSKW_36095</name>
</gene>
<reference evidence="3" key="1">
    <citation type="journal article" date="2019" name="Int. J. Syst. Evol. Microbiol.">
        <title>The Global Catalogue of Microorganisms (GCM) 10K type strain sequencing project: providing services to taxonomists for standard genome sequencing and annotation.</title>
        <authorList>
            <consortium name="The Broad Institute Genomics Platform"/>
            <consortium name="The Broad Institute Genome Sequencing Center for Infectious Disease"/>
            <person name="Wu L."/>
            <person name="Ma J."/>
        </authorList>
    </citation>
    <scope>NUCLEOTIDE SEQUENCE [LARGE SCALE GENOMIC DNA]</scope>
    <source>
        <strain evidence="3">ICMP 6774ER</strain>
    </source>
</reference>
<keyword evidence="1" id="KW-0812">Transmembrane</keyword>
<feature type="transmembrane region" description="Helical" evidence="1">
    <location>
        <begin position="89"/>
        <end position="112"/>
    </location>
</feature>
<dbReference type="EMBL" id="JBHUFV010000054">
    <property type="protein sequence ID" value="MFD1936906.1"/>
    <property type="molecule type" value="Genomic_DNA"/>
</dbReference>